<keyword evidence="7" id="KW-1185">Reference proteome</keyword>
<feature type="domain" description="PABS" evidence="5">
    <location>
        <begin position="1"/>
        <end position="228"/>
    </location>
</feature>
<dbReference type="Pfam" id="PF01564">
    <property type="entry name" value="Spermine_synth"/>
    <property type="match status" value="1"/>
</dbReference>
<reference evidence="6 7" key="1">
    <citation type="journal article" date="2011" name="J. Bacteriol.">
        <title>Genome sequence of Methyloversatilis universalis FAM5T, a methylotrophic representative of the order Rhodocyclales.</title>
        <authorList>
            <person name="Kittichotirat W."/>
            <person name="Good N.M."/>
            <person name="Hall R."/>
            <person name="Bringel F."/>
            <person name="Lajus A."/>
            <person name="Medigue C."/>
            <person name="Smalley N.E."/>
            <person name="Beck D."/>
            <person name="Bumgarner R."/>
            <person name="Vuilleumier S."/>
            <person name="Kalyuzhnaya M.G."/>
        </authorList>
    </citation>
    <scope>NUCLEOTIDE SEQUENCE [LARGE SCALE GENOMIC DNA]</scope>
    <source>
        <strain evidence="7">ATCC BAA-1314 / JCM 13912 / FAM5</strain>
    </source>
</reference>
<keyword evidence="3 4" id="KW-0620">Polyamine biosynthesis</keyword>
<dbReference type="PROSITE" id="PS51006">
    <property type="entry name" value="PABS_2"/>
    <property type="match status" value="1"/>
</dbReference>
<name>F5R910_METUF</name>
<dbReference type="CDD" id="cd02440">
    <property type="entry name" value="AdoMet_MTases"/>
    <property type="match status" value="1"/>
</dbReference>
<sequence>MGLDALFGAGRVKTPRNSIDVSEAAGVRYLHFGSEWVQGAMRVARPFALELEYTREMMLPLLLAPDEGWPPRVLAIGLGAGSVVKFLHRYCPQSSITVVEIDPRMPAMAALHFRLPREDERLEIVIGDGAQFVAESDRKWDLILVDGYDHRARANALDTADFHRACRARLAFEGRVCLNLFGRSRGFRASAQRILEAHDGHALVLPSLDEGNAICITGTELGTRLDLGTLRARAQQLRSQTTLNLLPTLSRLEQAGYCPGGVLTI</sequence>
<dbReference type="Gene3D" id="3.40.50.150">
    <property type="entry name" value="Vaccinia Virus protein VP39"/>
    <property type="match status" value="1"/>
</dbReference>
<dbReference type="AlphaFoldDB" id="F5R910"/>
<dbReference type="InterPro" id="IPR029063">
    <property type="entry name" value="SAM-dependent_MTases_sf"/>
</dbReference>
<proteinExistence type="inferred from homology"/>
<dbReference type="PANTHER" id="PTHR43317">
    <property type="entry name" value="THERMOSPERMINE SYNTHASE ACAULIS5"/>
    <property type="match status" value="1"/>
</dbReference>
<dbReference type="PANTHER" id="PTHR43317:SF1">
    <property type="entry name" value="THERMOSPERMINE SYNTHASE ACAULIS5"/>
    <property type="match status" value="1"/>
</dbReference>
<comment type="caution">
    <text evidence="6">The sequence shown here is derived from an EMBL/GenBank/DDBJ whole genome shotgun (WGS) entry which is preliminary data.</text>
</comment>
<dbReference type="NCBIfam" id="NF037959">
    <property type="entry name" value="MFS_SpdSyn"/>
    <property type="match status" value="1"/>
</dbReference>
<dbReference type="STRING" id="1000565.METUNv1_00812"/>
<dbReference type="GO" id="GO:0006596">
    <property type="term" value="P:polyamine biosynthetic process"/>
    <property type="evidence" value="ECO:0007669"/>
    <property type="project" value="UniProtKB-UniRule"/>
</dbReference>
<dbReference type="OrthoDB" id="117774at2"/>
<evidence type="ECO:0000313" key="6">
    <source>
        <dbReference type="EMBL" id="EGK72977.1"/>
    </source>
</evidence>
<organism evidence="6 7">
    <name type="scientific">Methyloversatilis universalis (strain ATCC BAA-1314 / DSM 25237 / JCM 13912 / CCUG 52030 / FAM5)</name>
    <dbReference type="NCBI Taxonomy" id="1000565"/>
    <lineage>
        <taxon>Bacteria</taxon>
        <taxon>Pseudomonadati</taxon>
        <taxon>Pseudomonadota</taxon>
        <taxon>Betaproteobacteria</taxon>
        <taxon>Nitrosomonadales</taxon>
        <taxon>Sterolibacteriaceae</taxon>
        <taxon>Methyloversatilis</taxon>
    </lineage>
</organism>
<dbReference type="GO" id="GO:0016740">
    <property type="term" value="F:transferase activity"/>
    <property type="evidence" value="ECO:0007669"/>
    <property type="project" value="UniProtKB-UniRule"/>
</dbReference>
<protein>
    <submittedName>
        <fullName evidence="6">Spermidine synthase</fullName>
    </submittedName>
</protein>
<dbReference type="RefSeq" id="WP_008059075.1">
    <property type="nucleotide sequence ID" value="NZ_AFHG01000030.1"/>
</dbReference>
<evidence type="ECO:0000256" key="3">
    <source>
        <dbReference type="ARBA" id="ARBA00023115"/>
    </source>
</evidence>
<evidence type="ECO:0000256" key="1">
    <source>
        <dbReference type="ARBA" id="ARBA00007867"/>
    </source>
</evidence>
<comment type="similarity">
    <text evidence="1">Belongs to the spermidine/spermine synthase family.</text>
</comment>
<evidence type="ECO:0000256" key="2">
    <source>
        <dbReference type="ARBA" id="ARBA00022679"/>
    </source>
</evidence>
<dbReference type="SUPFAM" id="SSF53335">
    <property type="entry name" value="S-adenosyl-L-methionine-dependent methyltransferases"/>
    <property type="match status" value="1"/>
</dbReference>
<dbReference type="EMBL" id="AFHG01000030">
    <property type="protein sequence ID" value="EGK72977.1"/>
    <property type="molecule type" value="Genomic_DNA"/>
</dbReference>
<dbReference type="Proteomes" id="UP000005019">
    <property type="component" value="Unassembled WGS sequence"/>
</dbReference>
<feature type="active site" description="Proton acceptor" evidence="4">
    <location>
        <position position="146"/>
    </location>
</feature>
<evidence type="ECO:0000256" key="4">
    <source>
        <dbReference type="PROSITE-ProRule" id="PRU00354"/>
    </source>
</evidence>
<dbReference type="InterPro" id="IPR030374">
    <property type="entry name" value="PABS"/>
</dbReference>
<evidence type="ECO:0000259" key="5">
    <source>
        <dbReference type="PROSITE" id="PS51006"/>
    </source>
</evidence>
<keyword evidence="2 4" id="KW-0808">Transferase</keyword>
<gene>
    <name evidence="6" type="ORF">METUNv1_00812</name>
</gene>
<accession>F5R910</accession>
<evidence type="ECO:0000313" key="7">
    <source>
        <dbReference type="Proteomes" id="UP000005019"/>
    </source>
</evidence>
<dbReference type="eggNOG" id="COG0421">
    <property type="taxonomic scope" value="Bacteria"/>
</dbReference>